<organism evidence="1 2">
    <name type="scientific">Streptomyces filipinensis</name>
    <dbReference type="NCBI Taxonomy" id="66887"/>
    <lineage>
        <taxon>Bacteria</taxon>
        <taxon>Bacillati</taxon>
        <taxon>Actinomycetota</taxon>
        <taxon>Actinomycetes</taxon>
        <taxon>Kitasatosporales</taxon>
        <taxon>Streptomycetaceae</taxon>
        <taxon>Streptomyces</taxon>
    </lineage>
</organism>
<evidence type="ECO:0000313" key="1">
    <source>
        <dbReference type="EMBL" id="GGV12852.1"/>
    </source>
</evidence>
<reference evidence="1" key="1">
    <citation type="journal article" date="2014" name="Int. J. Syst. Evol. Microbiol.">
        <title>Complete genome sequence of Corynebacterium casei LMG S-19264T (=DSM 44701T), isolated from a smear-ripened cheese.</title>
        <authorList>
            <consortium name="US DOE Joint Genome Institute (JGI-PGF)"/>
            <person name="Walter F."/>
            <person name="Albersmeier A."/>
            <person name="Kalinowski J."/>
            <person name="Ruckert C."/>
        </authorList>
    </citation>
    <scope>NUCLEOTIDE SEQUENCE</scope>
    <source>
        <strain evidence="1">JCM 4369</strain>
    </source>
</reference>
<name>A0A918IFX8_9ACTN</name>
<dbReference type="Proteomes" id="UP000618795">
    <property type="component" value="Unassembled WGS sequence"/>
</dbReference>
<dbReference type="AlphaFoldDB" id="A0A918IFX8"/>
<keyword evidence="2" id="KW-1185">Reference proteome</keyword>
<sequence>MAERRVIVFPPDEHGGRRIQIDGETFGTAFSLHDLTALLHRAGFADVDELDVAESPIIEWHGGGPEQWQGTAWTP</sequence>
<dbReference type="RefSeq" id="WP_191876566.1">
    <property type="nucleotide sequence ID" value="NZ_BMTD01000015.1"/>
</dbReference>
<gene>
    <name evidence="1" type="ORF">GCM10010260_59610</name>
</gene>
<accession>A0A918IFX8</accession>
<proteinExistence type="predicted"/>
<dbReference type="EMBL" id="BMTD01000015">
    <property type="protein sequence ID" value="GGV12852.1"/>
    <property type="molecule type" value="Genomic_DNA"/>
</dbReference>
<reference evidence="1" key="2">
    <citation type="submission" date="2020-09" db="EMBL/GenBank/DDBJ databases">
        <authorList>
            <person name="Sun Q."/>
            <person name="Ohkuma M."/>
        </authorList>
    </citation>
    <scope>NUCLEOTIDE SEQUENCE</scope>
    <source>
        <strain evidence="1">JCM 4369</strain>
    </source>
</reference>
<comment type="caution">
    <text evidence="1">The sequence shown here is derived from an EMBL/GenBank/DDBJ whole genome shotgun (WGS) entry which is preliminary data.</text>
</comment>
<evidence type="ECO:0000313" key="2">
    <source>
        <dbReference type="Proteomes" id="UP000618795"/>
    </source>
</evidence>
<protein>
    <submittedName>
        <fullName evidence="1">Uncharacterized protein</fullName>
    </submittedName>
</protein>